<evidence type="ECO:0000259" key="8">
    <source>
        <dbReference type="Pfam" id="PF17403"/>
    </source>
</evidence>
<dbReference type="Pfam" id="PF17404">
    <property type="entry name" value="Nrap_D3"/>
    <property type="match status" value="1"/>
</dbReference>
<organism evidence="13 14">
    <name type="scientific">Hyaloscypha bicolor E</name>
    <dbReference type="NCBI Taxonomy" id="1095630"/>
    <lineage>
        <taxon>Eukaryota</taxon>
        <taxon>Fungi</taxon>
        <taxon>Dikarya</taxon>
        <taxon>Ascomycota</taxon>
        <taxon>Pezizomycotina</taxon>
        <taxon>Leotiomycetes</taxon>
        <taxon>Helotiales</taxon>
        <taxon>Hyaloscyphaceae</taxon>
        <taxon>Hyaloscypha</taxon>
        <taxon>Hyaloscypha bicolor</taxon>
    </lineage>
</organism>
<dbReference type="STRING" id="1095630.A0A2J6TW05"/>
<dbReference type="InterPro" id="IPR035371">
    <property type="entry name" value="Nrap_D6"/>
</dbReference>
<dbReference type="GO" id="GO:0006409">
    <property type="term" value="P:tRNA export from nucleus"/>
    <property type="evidence" value="ECO:0007669"/>
    <property type="project" value="TreeGrafter"/>
</dbReference>
<dbReference type="GO" id="GO:0034456">
    <property type="term" value="C:UTP-C complex"/>
    <property type="evidence" value="ECO:0007669"/>
    <property type="project" value="TreeGrafter"/>
</dbReference>
<dbReference type="InParanoid" id="A0A2J6TW05"/>
<dbReference type="InterPro" id="IPR035082">
    <property type="entry name" value="Nrap_D1"/>
</dbReference>
<dbReference type="InterPro" id="IPR035368">
    <property type="entry name" value="Nrap_D3"/>
</dbReference>
<evidence type="ECO:0000256" key="4">
    <source>
        <dbReference type="ARBA" id="ARBA00023242"/>
    </source>
</evidence>
<comment type="similarity">
    <text evidence="2 5">Belongs to the NRAP family.</text>
</comment>
<dbReference type="EMBL" id="KZ613740">
    <property type="protein sequence ID" value="PMD67203.1"/>
    <property type="molecule type" value="Genomic_DNA"/>
</dbReference>
<evidence type="ECO:0000313" key="14">
    <source>
        <dbReference type="Proteomes" id="UP000235371"/>
    </source>
</evidence>
<dbReference type="Gene3D" id="1.10.1410.10">
    <property type="match status" value="1"/>
</dbReference>
<dbReference type="Pfam" id="PF03813">
    <property type="entry name" value="Nrap"/>
    <property type="match status" value="1"/>
</dbReference>
<keyword evidence="5" id="KW-0687">Ribonucleoprotein</keyword>
<dbReference type="RefSeq" id="XP_024744107.1">
    <property type="nucleotide sequence ID" value="XM_024882278.1"/>
</dbReference>
<evidence type="ECO:0000259" key="9">
    <source>
        <dbReference type="Pfam" id="PF17404"/>
    </source>
</evidence>
<reference evidence="13 14" key="1">
    <citation type="submission" date="2016-04" db="EMBL/GenBank/DDBJ databases">
        <title>A degradative enzymes factory behind the ericoid mycorrhizal symbiosis.</title>
        <authorList>
            <consortium name="DOE Joint Genome Institute"/>
            <person name="Martino E."/>
            <person name="Morin E."/>
            <person name="Grelet G."/>
            <person name="Kuo A."/>
            <person name="Kohler A."/>
            <person name="Daghino S."/>
            <person name="Barry K."/>
            <person name="Choi C."/>
            <person name="Cichocki N."/>
            <person name="Clum A."/>
            <person name="Copeland A."/>
            <person name="Hainaut M."/>
            <person name="Haridas S."/>
            <person name="Labutti K."/>
            <person name="Lindquist E."/>
            <person name="Lipzen A."/>
            <person name="Khouja H.-R."/>
            <person name="Murat C."/>
            <person name="Ohm R."/>
            <person name="Olson A."/>
            <person name="Spatafora J."/>
            <person name="Veneault-Fourrey C."/>
            <person name="Henrissat B."/>
            <person name="Grigoriev I."/>
            <person name="Martin F."/>
            <person name="Perotto S."/>
        </authorList>
    </citation>
    <scope>NUCLEOTIDE SEQUENCE [LARGE SCALE GENOMIC DNA]</scope>
    <source>
        <strain evidence="13 14">E</strain>
    </source>
</reference>
<dbReference type="InterPro" id="IPR035367">
    <property type="entry name" value="Nrap_D2"/>
</dbReference>
<dbReference type="Pfam" id="PF17406">
    <property type="entry name" value="Nrap_D5"/>
    <property type="match status" value="1"/>
</dbReference>
<feature type="domain" description="Nrap protein" evidence="12">
    <location>
        <begin position="980"/>
        <end position="1110"/>
    </location>
</feature>
<dbReference type="OrthoDB" id="10251401at2759"/>
<evidence type="ECO:0000259" key="7">
    <source>
        <dbReference type="Pfam" id="PF03813"/>
    </source>
</evidence>
<evidence type="ECO:0000256" key="6">
    <source>
        <dbReference type="SAM" id="MobiDB-lite"/>
    </source>
</evidence>
<dbReference type="Proteomes" id="UP000235371">
    <property type="component" value="Unassembled WGS sequence"/>
</dbReference>
<dbReference type="Pfam" id="PF17403">
    <property type="entry name" value="Nrap_D2"/>
    <property type="match status" value="1"/>
</dbReference>
<dbReference type="Gene3D" id="3.30.70.3030">
    <property type="match status" value="1"/>
</dbReference>
<dbReference type="GO" id="GO:0003723">
    <property type="term" value="F:RNA binding"/>
    <property type="evidence" value="ECO:0007669"/>
    <property type="project" value="UniProtKB-KW"/>
</dbReference>
<feature type="region of interest" description="Disordered" evidence="6">
    <location>
        <begin position="1"/>
        <end position="52"/>
    </location>
</feature>
<evidence type="ECO:0000256" key="2">
    <source>
        <dbReference type="ARBA" id="ARBA00006674"/>
    </source>
</evidence>
<dbReference type="GO" id="GO:0032545">
    <property type="term" value="C:CURI complex"/>
    <property type="evidence" value="ECO:0007669"/>
    <property type="project" value="TreeGrafter"/>
</dbReference>
<evidence type="ECO:0000256" key="1">
    <source>
        <dbReference type="ARBA" id="ARBA00004604"/>
    </source>
</evidence>
<dbReference type="GeneID" id="36590355"/>
<dbReference type="InterPro" id="IPR035369">
    <property type="entry name" value="Nrap_D4"/>
</dbReference>
<proteinExistence type="inferred from homology"/>
<comment type="subcellular location">
    <subcellularLocation>
        <location evidence="1 5">Nucleus</location>
        <location evidence="1 5">Nucleolus</location>
    </subcellularLocation>
</comment>
<dbReference type="AlphaFoldDB" id="A0A2J6TW05"/>
<evidence type="ECO:0000259" key="10">
    <source>
        <dbReference type="Pfam" id="PF17405"/>
    </source>
</evidence>
<feature type="domain" description="Nrap protein" evidence="10">
    <location>
        <begin position="634"/>
        <end position="819"/>
    </location>
</feature>
<evidence type="ECO:0000313" key="13">
    <source>
        <dbReference type="EMBL" id="PMD67203.1"/>
    </source>
</evidence>
<accession>A0A2J6TW05</accession>
<feature type="domain" description="Nrap protein" evidence="11">
    <location>
        <begin position="821"/>
        <end position="976"/>
    </location>
</feature>
<dbReference type="GO" id="GO:0032040">
    <property type="term" value="C:small-subunit processome"/>
    <property type="evidence" value="ECO:0007669"/>
    <property type="project" value="TreeGrafter"/>
</dbReference>
<evidence type="ECO:0000256" key="5">
    <source>
        <dbReference type="RuleBase" id="RU364032"/>
    </source>
</evidence>
<keyword evidence="5" id="KW-0690">Ribosome biogenesis</keyword>
<dbReference type="PANTHER" id="PTHR17972">
    <property type="entry name" value="NUCLEOLAR RNA-ASSOCIATED PROTEIN"/>
    <property type="match status" value="1"/>
</dbReference>
<feature type="domain" description="Nrap protein" evidence="7">
    <location>
        <begin position="171"/>
        <end position="312"/>
    </location>
</feature>
<dbReference type="FunCoup" id="A0A2J6TW05">
    <property type="interactions" value="988"/>
</dbReference>
<evidence type="ECO:0000259" key="12">
    <source>
        <dbReference type="Pfam" id="PF17407"/>
    </source>
</evidence>
<dbReference type="Pfam" id="PF17407">
    <property type="entry name" value="Nrap_D6"/>
    <property type="match status" value="1"/>
</dbReference>
<feature type="compositionally biased region" description="Basic residues" evidence="6">
    <location>
        <begin position="1"/>
        <end position="11"/>
    </location>
</feature>
<name>A0A2J6TW05_9HELO</name>
<dbReference type="GO" id="GO:0006364">
    <property type="term" value="P:rRNA processing"/>
    <property type="evidence" value="ECO:0007669"/>
    <property type="project" value="UniProtKB-KW"/>
</dbReference>
<keyword evidence="3 5" id="KW-0694">RNA-binding</keyword>
<protein>
    <recommendedName>
        <fullName evidence="5">U3 small nucleolar RNA-associated protein 22</fullName>
    </recommendedName>
</protein>
<dbReference type="InterPro" id="IPR005554">
    <property type="entry name" value="NOL6/Upt22"/>
</dbReference>
<feature type="domain" description="Nrap protein" evidence="9">
    <location>
        <begin position="462"/>
        <end position="610"/>
    </location>
</feature>
<evidence type="ECO:0000256" key="3">
    <source>
        <dbReference type="ARBA" id="ARBA00022884"/>
    </source>
</evidence>
<keyword evidence="5" id="KW-0698">rRNA processing</keyword>
<dbReference type="Pfam" id="PF17405">
    <property type="entry name" value="Nrap_D4"/>
    <property type="match status" value="1"/>
</dbReference>
<keyword evidence="14" id="KW-1185">Reference proteome</keyword>
<sequence>MSPLSAKRRKLDHTSTSLDDSESEANEPQSTPNISEEAPAPPRPRHTKRTHDDDDAALYAGGIYKSSLFKLQVDELLREVAPNYAKRFGGLTEALHKLKGLIEGIEERDALSISDATEWLHKSHKIAVPFPDPKPDKNAAYKLTYTRPSNINVIGSYVLRTMVKSDSTLSVDMLVVMPASIFQEKDYLNYRYFYKRAYYLACITAGLQQSVQEEFGLAFEFLHGNELHPILILKPKSDATKPVLNYAIKIIPAAPQGIFAASKLHPTKNSVRPKDSAEHERAVQVPTPFYNASIQSDCNFESYLKLLHSALKSSDGFKDACILGRSWLRQRGFASQISTGGFGHFEWAALTALLLKGGGAKDHSVLSPGYSSYQMFKAVLQFLSAHDLVANPVAYESIDYVASRPPGPVLFDGHRGQNLLYKMTSWSYHLLREEARASLSMLNDATFDQFESTFIVRTSRPLQRWDCIFKLSLPSQPIRTPSCDHMSSVAEFSLRVAEVLAEGLTDRIKIFDIKGPETTSWSIKSAAPSTVQPSLMVSVSFDPANIDRLVDHGPPAEEKKKAAKFQKFWGEKAELRRFKDGSILESLVWSSGSSYSIFQSITTYLVKRHFGPEVAGSLKFIGEGFERLLLGSGPSTKSFETLRQSFSAFEKQVRDLEGLPLQLRHLSPVCAQLRYSSIELPSFSSGQPLRNPADVLIQFEGSGRWPDDVVAIQRTKIAFLLKIGSLLEEVDESTTTRLGLENEDKPHQNCAFLHVIYGSGAAFRLRIHNDREQILLERQIKDKSTDHRVREDAASALSVYKRSFLQLPLHTQSIATHCTRFPLLSPTIRLMKMWFDRHMLAGHIRDEVIELLVARTFMQPYPWRTPSSTMTGFLRTLLFISRWDWRVEPLIVDFTGTMTSKDVDSINTRLEAWRKIDPAMNRTVLFAASNHDKTGTAFTDNGPSKLVASRMTSLARSACKLVKEKDLELDPRSLFVASTADYDFVIHLSPHFAGNHQQKEASKPKYKNLEMHSEATLDIVGYQPVHSYIDELKKVYTNTVVFFHVELPGSVIAGLWNPQAVAPRPLKVNLAYSTTPAGVAGEENEGVIQLDKSAILAEIARLGGDMVSEIVVHR</sequence>
<feature type="domain" description="Nrap protein" evidence="8">
    <location>
        <begin position="317"/>
        <end position="456"/>
    </location>
</feature>
<keyword evidence="4 5" id="KW-0539">Nucleus</keyword>
<evidence type="ECO:0000259" key="11">
    <source>
        <dbReference type="Pfam" id="PF17406"/>
    </source>
</evidence>
<gene>
    <name evidence="13" type="ORF">K444DRAFT_623402</name>
</gene>
<dbReference type="InterPro" id="IPR035370">
    <property type="entry name" value="Nrap_D5"/>
</dbReference>
<dbReference type="PANTHER" id="PTHR17972:SF0">
    <property type="entry name" value="NUCLEOLAR PROTEIN 6"/>
    <property type="match status" value="1"/>
</dbReference>